<dbReference type="Gene3D" id="3.60.10.10">
    <property type="entry name" value="Endonuclease/exonuclease/phosphatase"/>
    <property type="match status" value="1"/>
</dbReference>
<proteinExistence type="predicted"/>
<dbReference type="SUPFAM" id="SSF56219">
    <property type="entry name" value="DNase I-like"/>
    <property type="match status" value="1"/>
</dbReference>
<evidence type="ECO:0000313" key="2">
    <source>
        <dbReference type="EMBL" id="CAD7453597.1"/>
    </source>
</evidence>
<name>A0A7R9IAH5_9NEOP</name>
<dbReference type="InterPro" id="IPR036691">
    <property type="entry name" value="Endo/exonu/phosph_ase_sf"/>
</dbReference>
<sequence length="741" mass="83888">MRVGDVSLPSLGSRACAGCIDDLHDYSDRSTLGHVIANATLKCTYQGYSPGLQTHGYGVYGCIRIVYLCGVALAHALVRCIGNHVTKLRQYYVSGGYRLRQYYVSGGYRLRRYYVSGGYSLRHYYVSADGGHGSRNYNETVMKIGSVDFDDIFVENGLVINSDMYHKALRMRNALERNRQWEYLEDKHKHGGENSVVIADPFYELRAAIRWIGGWTKCPTHLSPIGLGPMSEGLILPSEDVVLYSLAGIKAPSSSSAGIQRALLPSARLQFAWRSLPLSLSTVMSLSLSVHSIFQRLNRLQHSVFLRHLPTTIANSCIRQSSSEESGLIWTMPSNKNVPNLERATGPSVPFRVLSYNVLSQALLEEHTYLYQYHDKIALNWHYRKKLLMAEIRQARAHRTHGKVDGVAVYYRADMFDLYDYTTVEFFQPGVRVLDRDNVGLVVKLCLRGGMPAQQIVVATTHLLFNSRRHDVKLAQTQLLLTEIERFAFQGVSQHRPKYLPVIITGDMNLEPHTGVYQLLTQGRLNYGGLSKKLLDNSSYGPILGNTLIPRNLHVMDTCQHWGVMATREGPTLDHAEEWKHIKLYNSDRNRLMKESASRKRNVESSFQQFVENVRNQGKINDFVTVPRACPALQPTLAPPPDPHKFETGQLSHHFNLQSVYSHDREVTTNQGDWVTVDYIFYSSRDANRRNQNPRQVDLRLVARYSLPSEESAEKFGSIPNLASPSDHYPLLAEFHLTGDQ</sequence>
<dbReference type="Pfam" id="PF03372">
    <property type="entry name" value="Exo_endo_phos"/>
    <property type="match status" value="1"/>
</dbReference>
<dbReference type="EMBL" id="OE000366">
    <property type="protein sequence ID" value="CAD7453597.1"/>
    <property type="molecule type" value="Genomic_DNA"/>
</dbReference>
<dbReference type="PANTHER" id="PTHR12121">
    <property type="entry name" value="CARBON CATABOLITE REPRESSOR PROTEIN 4"/>
    <property type="match status" value="1"/>
</dbReference>
<accession>A0A7R9IAH5</accession>
<dbReference type="AlphaFoldDB" id="A0A7R9IAH5"/>
<dbReference type="PANTHER" id="PTHR12121:SF34">
    <property type="entry name" value="PROTEIN ANGEL"/>
    <property type="match status" value="1"/>
</dbReference>
<evidence type="ECO:0000259" key="1">
    <source>
        <dbReference type="Pfam" id="PF03372"/>
    </source>
</evidence>
<feature type="domain" description="Endonuclease/exonuclease/phosphatase" evidence="1">
    <location>
        <begin position="383"/>
        <end position="690"/>
    </location>
</feature>
<dbReference type="GO" id="GO:0000175">
    <property type="term" value="F:3'-5'-RNA exonuclease activity"/>
    <property type="evidence" value="ECO:0007669"/>
    <property type="project" value="TreeGrafter"/>
</dbReference>
<organism evidence="2">
    <name type="scientific">Timema tahoe</name>
    <dbReference type="NCBI Taxonomy" id="61484"/>
    <lineage>
        <taxon>Eukaryota</taxon>
        <taxon>Metazoa</taxon>
        <taxon>Ecdysozoa</taxon>
        <taxon>Arthropoda</taxon>
        <taxon>Hexapoda</taxon>
        <taxon>Insecta</taxon>
        <taxon>Pterygota</taxon>
        <taxon>Neoptera</taxon>
        <taxon>Polyneoptera</taxon>
        <taxon>Phasmatodea</taxon>
        <taxon>Timematodea</taxon>
        <taxon>Timematoidea</taxon>
        <taxon>Timematidae</taxon>
        <taxon>Timema</taxon>
    </lineage>
</organism>
<gene>
    <name evidence="2" type="ORF">TTEB3V08_LOCUS1727</name>
</gene>
<dbReference type="InterPro" id="IPR005135">
    <property type="entry name" value="Endo/exonuclease/phosphatase"/>
</dbReference>
<reference evidence="2" key="1">
    <citation type="submission" date="2020-11" db="EMBL/GenBank/DDBJ databases">
        <authorList>
            <person name="Tran Van P."/>
        </authorList>
    </citation>
    <scope>NUCLEOTIDE SEQUENCE</scope>
</reference>
<protein>
    <recommendedName>
        <fullName evidence="1">Endonuclease/exonuclease/phosphatase domain-containing protein</fullName>
    </recommendedName>
</protein>
<dbReference type="InterPro" id="IPR050410">
    <property type="entry name" value="CCR4/nocturin_mRNA_transcr"/>
</dbReference>